<comment type="similarity">
    <text evidence="3 12 15">Belongs to the phosphoglycerate kinase family.</text>
</comment>
<dbReference type="InterPro" id="IPR036043">
    <property type="entry name" value="Phosphoglycerate_kinase_sf"/>
</dbReference>
<comment type="caution">
    <text evidence="12">Lacks conserved residue(s) required for the propagation of feature annotation.</text>
</comment>
<feature type="binding site" evidence="12 13">
    <location>
        <begin position="60"/>
        <end position="63"/>
    </location>
    <ligand>
        <name>substrate</name>
    </ligand>
</feature>
<reference evidence="16 17" key="1">
    <citation type="submission" date="2019-02" db="EMBL/GenBank/DDBJ databases">
        <authorList>
            <person name="Fomenkov A."/>
            <person name="Dubinina G."/>
            <person name="Grabovich M."/>
            <person name="Vincze T."/>
            <person name="Roberts R.J."/>
        </authorList>
    </citation>
    <scope>NUCLEOTIDE SEQUENCE [LARGE SCALE GENOMIC DNA]</scope>
    <source>
        <strain evidence="16 17">P</strain>
    </source>
</reference>
<dbReference type="GO" id="GO:0043531">
    <property type="term" value="F:ADP binding"/>
    <property type="evidence" value="ECO:0007669"/>
    <property type="project" value="TreeGrafter"/>
</dbReference>
<evidence type="ECO:0000256" key="11">
    <source>
        <dbReference type="ARBA" id="ARBA00023152"/>
    </source>
</evidence>
<evidence type="ECO:0000256" key="9">
    <source>
        <dbReference type="ARBA" id="ARBA00022777"/>
    </source>
</evidence>
<feature type="binding site" evidence="12 14">
    <location>
        <begin position="350"/>
        <end position="353"/>
    </location>
    <ligand>
        <name>ATP</name>
        <dbReference type="ChEBI" id="CHEBI:30616"/>
    </ligand>
</feature>
<evidence type="ECO:0000256" key="5">
    <source>
        <dbReference type="ARBA" id="ARBA00013061"/>
    </source>
</evidence>
<keyword evidence="17" id="KW-1185">Reference proteome</keyword>
<feature type="binding site" evidence="12">
    <location>
        <position position="36"/>
    </location>
    <ligand>
        <name>substrate</name>
    </ligand>
</feature>
<dbReference type="HAMAP" id="MF_00145">
    <property type="entry name" value="Phosphoglyc_kinase"/>
    <property type="match status" value="1"/>
</dbReference>
<comment type="subunit">
    <text evidence="4 12">Monomer.</text>
</comment>
<evidence type="ECO:0000256" key="8">
    <source>
        <dbReference type="ARBA" id="ARBA00022741"/>
    </source>
</evidence>
<dbReference type="FunFam" id="3.40.50.1260:FF:000003">
    <property type="entry name" value="Phosphoglycerate kinase"/>
    <property type="match status" value="1"/>
</dbReference>
<dbReference type="GO" id="GO:0006096">
    <property type="term" value="P:glycolytic process"/>
    <property type="evidence" value="ECO:0007669"/>
    <property type="project" value="UniProtKB-UniRule"/>
</dbReference>
<proteinExistence type="inferred from homology"/>
<dbReference type="GO" id="GO:0006094">
    <property type="term" value="P:gluconeogenesis"/>
    <property type="evidence" value="ECO:0007669"/>
    <property type="project" value="TreeGrafter"/>
</dbReference>
<keyword evidence="11 12" id="KW-0324">Glycolysis</keyword>
<keyword evidence="7 12" id="KW-0808">Transferase</keyword>
<accession>A0A5C1QCL5</accession>
<evidence type="ECO:0000256" key="14">
    <source>
        <dbReference type="PIRSR" id="PIRSR000724-2"/>
    </source>
</evidence>
<evidence type="ECO:0000256" key="13">
    <source>
        <dbReference type="PIRSR" id="PIRSR000724-1"/>
    </source>
</evidence>
<comment type="pathway">
    <text evidence="2 12">Carbohydrate degradation; glycolysis; pyruvate from D-glyceraldehyde 3-phosphate: step 2/5.</text>
</comment>
<dbReference type="SUPFAM" id="SSF53748">
    <property type="entry name" value="Phosphoglycerate kinase"/>
    <property type="match status" value="1"/>
</dbReference>
<feature type="binding site" evidence="12 14">
    <location>
        <position position="202"/>
    </location>
    <ligand>
        <name>ATP</name>
        <dbReference type="ChEBI" id="CHEBI:30616"/>
    </ligand>
</feature>
<feature type="binding site" evidence="13">
    <location>
        <position position="152"/>
    </location>
    <ligand>
        <name>(2R)-3-phosphoglycerate</name>
        <dbReference type="ChEBI" id="CHEBI:58272"/>
    </ligand>
</feature>
<gene>
    <name evidence="12" type="primary">pgk</name>
    <name evidence="16" type="ORF">EW093_14475</name>
</gene>
<dbReference type="GO" id="GO:0004618">
    <property type="term" value="F:phosphoglycerate kinase activity"/>
    <property type="evidence" value="ECO:0007669"/>
    <property type="project" value="UniProtKB-UniRule"/>
</dbReference>
<dbReference type="Pfam" id="PF00162">
    <property type="entry name" value="PGK"/>
    <property type="match status" value="1"/>
</dbReference>
<feature type="binding site" evidence="12">
    <location>
        <position position="119"/>
    </location>
    <ligand>
        <name>substrate</name>
    </ligand>
</feature>
<sequence length="393" mass="42423">MSLTTVKDLDLTNKRVLVRVDFNVPLKEGKITDDTRMVRALPTLKYILEQDGASLVVMSHLGRPSEEREPQYSLSQLKDHLAKLTGTNVIMAPDCVGSEVELLAKDLKAGEILLLENTRYHKAEKKNDEAFAKQLAALADVYVNDAFGTAHRAHASTEGVTKFIPSCAGFLMETECNFFDKVLIAPEKPFVAIIGGAKVSSKITVLESMLDKCSTFVIGGGMAYTFMKVKGYEIGKSMFEEDFLDTAKKFLDDAEKAGVEVILPLDHVCAAEFGENASPVAVDDINIPSDLMALDVGPKTSELVKERVLAAKMIVWNGPMGVFEFDNFAKGTKDVASFVAQCKGVTVVGGGDSVAAVNKFGFADQIDHVSTGGGASLEYLEGKVLPGVVALRK</sequence>
<evidence type="ECO:0000256" key="10">
    <source>
        <dbReference type="ARBA" id="ARBA00022840"/>
    </source>
</evidence>
<organism evidence="16 17">
    <name type="scientific">Thiospirochaeta perfilievii</name>
    <dbReference type="NCBI Taxonomy" id="252967"/>
    <lineage>
        <taxon>Bacteria</taxon>
        <taxon>Pseudomonadati</taxon>
        <taxon>Spirochaetota</taxon>
        <taxon>Spirochaetia</taxon>
        <taxon>Spirochaetales</taxon>
        <taxon>Spirochaetaceae</taxon>
        <taxon>Thiospirochaeta</taxon>
    </lineage>
</organism>
<dbReference type="UniPathway" id="UPA00109">
    <property type="reaction ID" value="UER00185"/>
</dbReference>
<keyword evidence="12" id="KW-0963">Cytoplasm</keyword>
<feature type="binding site" evidence="13">
    <location>
        <position position="119"/>
    </location>
    <ligand>
        <name>(2R)-3-phosphoglycerate</name>
        <dbReference type="ChEBI" id="CHEBI:58272"/>
    </ligand>
</feature>
<evidence type="ECO:0000256" key="1">
    <source>
        <dbReference type="ARBA" id="ARBA00000642"/>
    </source>
</evidence>
<feature type="binding site" evidence="12">
    <location>
        <position position="152"/>
    </location>
    <ligand>
        <name>substrate</name>
    </ligand>
</feature>
<dbReference type="PANTHER" id="PTHR11406">
    <property type="entry name" value="PHOSPHOGLYCERATE KINASE"/>
    <property type="match status" value="1"/>
</dbReference>
<dbReference type="RefSeq" id="WP_149569089.1">
    <property type="nucleotide sequence ID" value="NZ_CP035807.1"/>
</dbReference>
<comment type="catalytic activity">
    <reaction evidence="1 12 15">
        <text>(2R)-3-phosphoglycerate + ATP = (2R)-3-phospho-glyceroyl phosphate + ADP</text>
        <dbReference type="Rhea" id="RHEA:14801"/>
        <dbReference type="ChEBI" id="CHEBI:30616"/>
        <dbReference type="ChEBI" id="CHEBI:57604"/>
        <dbReference type="ChEBI" id="CHEBI:58272"/>
        <dbReference type="ChEBI" id="CHEBI:456216"/>
        <dbReference type="EC" id="2.7.2.3"/>
    </reaction>
</comment>
<keyword evidence="10 12" id="KW-0067">ATP-binding</keyword>
<feature type="binding site" evidence="12 13">
    <location>
        <begin position="21"/>
        <end position="23"/>
    </location>
    <ligand>
        <name>substrate</name>
    </ligand>
</feature>
<evidence type="ECO:0000256" key="7">
    <source>
        <dbReference type="ARBA" id="ARBA00022679"/>
    </source>
</evidence>
<evidence type="ECO:0000256" key="6">
    <source>
        <dbReference type="ARBA" id="ARBA00016471"/>
    </source>
</evidence>
<feature type="binding site" evidence="13">
    <location>
        <position position="36"/>
    </location>
    <ligand>
        <name>(2R)-3-phosphoglycerate</name>
        <dbReference type="ChEBI" id="CHEBI:58272"/>
    </ligand>
</feature>
<dbReference type="KEGG" id="sper:EW093_14475"/>
<dbReference type="EC" id="2.7.2.3" evidence="5 12"/>
<reference evidence="16 17" key="2">
    <citation type="submission" date="2019-09" db="EMBL/GenBank/DDBJ databases">
        <title>Complete Genome Sequence and Methylome Analysis of free living Spirochaetas.</title>
        <authorList>
            <person name="Leshcheva N."/>
            <person name="Mikheeva N."/>
        </authorList>
    </citation>
    <scope>NUCLEOTIDE SEQUENCE [LARGE SCALE GENOMIC DNA]</scope>
    <source>
        <strain evidence="16 17">P</strain>
    </source>
</reference>
<keyword evidence="8 12" id="KW-0547">Nucleotide-binding</keyword>
<dbReference type="InterPro" id="IPR015824">
    <property type="entry name" value="Phosphoglycerate_kinase_N"/>
</dbReference>
<evidence type="ECO:0000256" key="15">
    <source>
        <dbReference type="RuleBase" id="RU000532"/>
    </source>
</evidence>
<dbReference type="Proteomes" id="UP000323824">
    <property type="component" value="Chromosome"/>
</dbReference>
<dbReference type="GO" id="GO:0005829">
    <property type="term" value="C:cytosol"/>
    <property type="evidence" value="ECO:0007669"/>
    <property type="project" value="TreeGrafter"/>
</dbReference>
<dbReference type="PANTHER" id="PTHR11406:SF23">
    <property type="entry name" value="PHOSPHOGLYCERATE KINASE 1, CHLOROPLASTIC-RELATED"/>
    <property type="match status" value="1"/>
</dbReference>
<dbReference type="OrthoDB" id="9808460at2"/>
<evidence type="ECO:0000313" key="17">
    <source>
        <dbReference type="Proteomes" id="UP000323824"/>
    </source>
</evidence>
<dbReference type="Gene3D" id="3.40.50.1260">
    <property type="entry name" value="Phosphoglycerate kinase, N-terminal domain"/>
    <property type="match status" value="2"/>
</dbReference>
<name>A0A5C1QCL5_9SPIO</name>
<protein>
    <recommendedName>
        <fullName evidence="6 12">Phosphoglycerate kinase</fullName>
        <ecNumber evidence="5 12">2.7.2.3</ecNumber>
    </recommendedName>
</protein>
<comment type="subcellular location">
    <subcellularLocation>
        <location evidence="12">Cytoplasm</location>
    </subcellularLocation>
</comment>
<dbReference type="PROSITE" id="PS00111">
    <property type="entry name" value="PGLYCERATE_KINASE"/>
    <property type="match status" value="1"/>
</dbReference>
<dbReference type="InterPro" id="IPR001576">
    <property type="entry name" value="Phosphoglycerate_kinase"/>
</dbReference>
<dbReference type="EMBL" id="CP035807">
    <property type="protein sequence ID" value="QEN05855.1"/>
    <property type="molecule type" value="Genomic_DNA"/>
</dbReference>
<dbReference type="AlphaFoldDB" id="A0A5C1QCL5"/>
<evidence type="ECO:0000256" key="2">
    <source>
        <dbReference type="ARBA" id="ARBA00004838"/>
    </source>
</evidence>
<evidence type="ECO:0000256" key="3">
    <source>
        <dbReference type="ARBA" id="ARBA00008982"/>
    </source>
</evidence>
<dbReference type="GO" id="GO:0005524">
    <property type="term" value="F:ATP binding"/>
    <property type="evidence" value="ECO:0007669"/>
    <property type="project" value="UniProtKB-KW"/>
</dbReference>
<dbReference type="FunFam" id="3.40.50.1260:FF:000006">
    <property type="entry name" value="Phosphoglycerate kinase"/>
    <property type="match status" value="1"/>
</dbReference>
<evidence type="ECO:0000256" key="4">
    <source>
        <dbReference type="ARBA" id="ARBA00011245"/>
    </source>
</evidence>
<keyword evidence="9 12" id="KW-0418">Kinase</keyword>
<feature type="binding site" evidence="12 14">
    <location>
        <position position="324"/>
    </location>
    <ligand>
        <name>ATP</name>
        <dbReference type="ChEBI" id="CHEBI:30616"/>
    </ligand>
</feature>
<dbReference type="PRINTS" id="PR00477">
    <property type="entry name" value="PHGLYCKINASE"/>
</dbReference>
<dbReference type="PIRSF" id="PIRSF000724">
    <property type="entry name" value="Pgk"/>
    <property type="match status" value="1"/>
</dbReference>
<dbReference type="CDD" id="cd00318">
    <property type="entry name" value="Phosphoglycerate_kinase"/>
    <property type="match status" value="1"/>
</dbReference>
<dbReference type="InterPro" id="IPR015911">
    <property type="entry name" value="Phosphoglycerate_kinase_CS"/>
</dbReference>
<evidence type="ECO:0000256" key="12">
    <source>
        <dbReference type="HAMAP-Rule" id="MF_00145"/>
    </source>
</evidence>
<evidence type="ECO:0000313" key="16">
    <source>
        <dbReference type="EMBL" id="QEN05855.1"/>
    </source>
</evidence>